<evidence type="ECO:0000313" key="6">
    <source>
        <dbReference type="Proteomes" id="UP000218377"/>
    </source>
</evidence>
<dbReference type="EMBL" id="FXZI01000012">
    <property type="protein sequence ID" value="SMY00834.1"/>
    <property type="molecule type" value="Genomic_DNA"/>
</dbReference>
<evidence type="ECO:0000313" key="3">
    <source>
        <dbReference type="EMBL" id="PCC48691.1"/>
    </source>
</evidence>
<reference evidence="5 6" key="1">
    <citation type="journal article" date="2017" name="Elife">
        <title>Extensive horizontal gene transfer in cheese-associated bacteria.</title>
        <authorList>
            <person name="Bonham K.S."/>
            <person name="Wolfe B.E."/>
            <person name="Dutton R.J."/>
        </authorList>
    </citation>
    <scope>NUCLEOTIDE SEQUENCE [LARGE SCALE GENOMIC DNA]</scope>
    <source>
        <strain evidence="3 5">900_6</strain>
        <strain evidence="2 6">JB5</strain>
    </source>
</reference>
<dbReference type="Pfam" id="PF11716">
    <property type="entry name" value="MDMPI_N"/>
    <property type="match status" value="1"/>
</dbReference>
<gene>
    <name evidence="4" type="ORF">BAURA86_02987</name>
    <name evidence="3" type="ORF">CIK62_16655</name>
    <name evidence="2" type="ORF">CIK79_02095</name>
</gene>
<dbReference type="InterPro" id="IPR024344">
    <property type="entry name" value="MDMPI_metal-binding"/>
</dbReference>
<dbReference type="Proteomes" id="UP000234300">
    <property type="component" value="Unassembled WGS sequence"/>
</dbReference>
<sequence length="208" mass="22346">MDIFAAIADERRQLAEQLSSLSSQQQATQSLCEAWTVHDVIAHLTMPLDVSMARFAVAMLVAGGNFDLANRRLTRRQAAQPFEGLINLLQRKADSRFTPPGEGPEAPLTDVIVHGLDVRWPLGLPCEVPEGRATVALNALMKAPASVVQKGALDGLRFEATDLDWRYGDGATVSAPAHVLLLAITGRAEAAEMLRGDGAATLKRRIAA</sequence>
<dbReference type="EMBL" id="NRGX01000001">
    <property type="protein sequence ID" value="PCC17194.1"/>
    <property type="molecule type" value="Genomic_DNA"/>
</dbReference>
<dbReference type="InterPro" id="IPR017517">
    <property type="entry name" value="Maleyloyr_isom"/>
</dbReference>
<dbReference type="GO" id="GO:0046872">
    <property type="term" value="F:metal ion binding"/>
    <property type="evidence" value="ECO:0007669"/>
    <property type="project" value="InterPro"/>
</dbReference>
<evidence type="ECO:0000313" key="7">
    <source>
        <dbReference type="Proteomes" id="UP000234300"/>
    </source>
</evidence>
<dbReference type="EMBL" id="NRGO01000027">
    <property type="protein sequence ID" value="PCC48691.1"/>
    <property type="molecule type" value="Genomic_DNA"/>
</dbReference>
<dbReference type="Gene3D" id="1.20.120.450">
    <property type="entry name" value="dinb family like domain"/>
    <property type="match status" value="1"/>
</dbReference>
<dbReference type="Proteomes" id="UP000217720">
    <property type="component" value="Unassembled WGS sequence"/>
</dbReference>
<evidence type="ECO:0000313" key="4">
    <source>
        <dbReference type="EMBL" id="SMY00834.1"/>
    </source>
</evidence>
<dbReference type="RefSeq" id="WP_096157290.1">
    <property type="nucleotide sequence ID" value="NZ_FXZI01000012.1"/>
</dbReference>
<protein>
    <submittedName>
        <fullName evidence="4">TIGR03083 family protein</fullName>
    </submittedName>
</protein>
<proteinExistence type="predicted"/>
<dbReference type="AlphaFoldDB" id="A0A2A3ZB51"/>
<evidence type="ECO:0000313" key="2">
    <source>
        <dbReference type="EMBL" id="PCC17194.1"/>
    </source>
</evidence>
<name>A0A2A3ZB51_BREAU</name>
<feature type="domain" description="Mycothiol-dependent maleylpyruvate isomerase metal-binding" evidence="1">
    <location>
        <begin position="8"/>
        <end position="95"/>
    </location>
</feature>
<evidence type="ECO:0000313" key="5">
    <source>
        <dbReference type="Proteomes" id="UP000217720"/>
    </source>
</evidence>
<organism evidence="3 5">
    <name type="scientific">Brevibacterium aurantiacum</name>
    <dbReference type="NCBI Taxonomy" id="273384"/>
    <lineage>
        <taxon>Bacteria</taxon>
        <taxon>Bacillati</taxon>
        <taxon>Actinomycetota</taxon>
        <taxon>Actinomycetes</taxon>
        <taxon>Micrococcales</taxon>
        <taxon>Brevibacteriaceae</taxon>
        <taxon>Brevibacterium</taxon>
    </lineage>
</organism>
<evidence type="ECO:0000259" key="1">
    <source>
        <dbReference type="Pfam" id="PF11716"/>
    </source>
</evidence>
<dbReference type="NCBIfam" id="TIGR03083">
    <property type="entry name" value="maleylpyruvate isomerase family mycothiol-dependent enzyme"/>
    <property type="match status" value="1"/>
</dbReference>
<dbReference type="InterPro" id="IPR034660">
    <property type="entry name" value="DinB/YfiT-like"/>
</dbReference>
<accession>A0A2A3ZB51</accession>
<reference evidence="4 7" key="2">
    <citation type="submission" date="2017-03" db="EMBL/GenBank/DDBJ databases">
        <authorList>
            <person name="Afonso C.L."/>
            <person name="Miller P.J."/>
            <person name="Scott M.A."/>
            <person name="Spackman E."/>
            <person name="Goraichik I."/>
            <person name="Dimitrov K.M."/>
            <person name="Suarez D.L."/>
            <person name="Swayne D.E."/>
        </authorList>
    </citation>
    <scope>NUCLEOTIDE SEQUENCE [LARGE SCALE GENOMIC DNA]</scope>
    <source>
        <strain evidence="4">8</strain>
        <strain evidence="7">8(6)</strain>
    </source>
</reference>
<dbReference type="Proteomes" id="UP000218377">
    <property type="component" value="Unassembled WGS sequence"/>
</dbReference>
<accession>A0A2H1KMR1</accession>
<dbReference type="SUPFAM" id="SSF109854">
    <property type="entry name" value="DinB/YfiT-like putative metalloenzymes"/>
    <property type="match status" value="1"/>
</dbReference>